<organism evidence="4">
    <name type="scientific">Nippostrongylus brasiliensis</name>
    <name type="common">Rat hookworm</name>
    <dbReference type="NCBI Taxonomy" id="27835"/>
    <lineage>
        <taxon>Eukaryota</taxon>
        <taxon>Metazoa</taxon>
        <taxon>Ecdysozoa</taxon>
        <taxon>Nematoda</taxon>
        <taxon>Chromadorea</taxon>
        <taxon>Rhabditida</taxon>
        <taxon>Rhabditina</taxon>
        <taxon>Rhabditomorpha</taxon>
        <taxon>Strongyloidea</taxon>
        <taxon>Heligmosomidae</taxon>
        <taxon>Nippostrongylus</taxon>
    </lineage>
</organism>
<dbReference type="InterPro" id="IPR013783">
    <property type="entry name" value="Ig-like_fold"/>
</dbReference>
<dbReference type="Proteomes" id="UP000271162">
    <property type="component" value="Unassembled WGS sequence"/>
</dbReference>
<name>A0A0N4XF74_NIPBR</name>
<dbReference type="PROSITE" id="PS50093">
    <property type="entry name" value="PKD"/>
    <property type="match status" value="1"/>
</dbReference>
<dbReference type="PANTHER" id="PTHR46182">
    <property type="entry name" value="FI19480P1"/>
    <property type="match status" value="1"/>
</dbReference>
<dbReference type="EMBL" id="UYSL01000827">
    <property type="protein sequence ID" value="VDL64473.1"/>
    <property type="molecule type" value="Genomic_DNA"/>
</dbReference>
<dbReference type="InterPro" id="IPR000601">
    <property type="entry name" value="PKD_dom"/>
</dbReference>
<evidence type="ECO:0000313" key="2">
    <source>
        <dbReference type="EMBL" id="VDL64473.1"/>
    </source>
</evidence>
<evidence type="ECO:0000313" key="3">
    <source>
        <dbReference type="Proteomes" id="UP000271162"/>
    </source>
</evidence>
<accession>A0A0N4XF74</accession>
<dbReference type="SUPFAM" id="SSF49299">
    <property type="entry name" value="PKD domain"/>
    <property type="match status" value="1"/>
</dbReference>
<dbReference type="WBParaSite" id="NBR_0000117601-mRNA-1">
    <property type="protein sequence ID" value="NBR_0000117601-mRNA-1"/>
    <property type="gene ID" value="NBR_0000117601"/>
</dbReference>
<dbReference type="GO" id="GO:0031410">
    <property type="term" value="C:cytoplasmic vesicle"/>
    <property type="evidence" value="ECO:0007669"/>
    <property type="project" value="TreeGrafter"/>
</dbReference>
<sequence>MVFRVTVSNASHSGQEHYALNILPKKAPNQPPRAVIRPESPVNGTEGTRLTLDAEGSVDDDKIVSYKWTQDKGPSIPLPAMNTPILTLDNMVAGSYVFSVQVTDSGGLSSTASVNVEIRAERDDPPKAHINECGSMENSGSITVRLPLAEINLCGNSSTDDKVYYICSIFSDVFNFGFSGLLV</sequence>
<evidence type="ECO:0000259" key="1">
    <source>
        <dbReference type="PROSITE" id="PS50093"/>
    </source>
</evidence>
<feature type="domain" description="PKD" evidence="1">
    <location>
        <begin position="33"/>
        <end position="121"/>
    </location>
</feature>
<dbReference type="InterPro" id="IPR035986">
    <property type="entry name" value="PKD_dom_sf"/>
</dbReference>
<proteinExistence type="predicted"/>
<gene>
    <name evidence="2" type="ORF">NBR_LOCUS1180</name>
</gene>
<dbReference type="OMA" id="NCKVFME"/>
<dbReference type="Gene3D" id="2.60.40.10">
    <property type="entry name" value="Immunoglobulins"/>
    <property type="match status" value="1"/>
</dbReference>
<dbReference type="AlphaFoldDB" id="A0A0N4XF74"/>
<protein>
    <submittedName>
        <fullName evidence="4">PKD domain-containing protein</fullName>
    </submittedName>
</protein>
<dbReference type="InterPro" id="IPR022409">
    <property type="entry name" value="PKD/Chitinase_dom"/>
</dbReference>
<dbReference type="Pfam" id="PF22352">
    <property type="entry name" value="K319L-like_PKD"/>
    <property type="match status" value="1"/>
</dbReference>
<dbReference type="CDD" id="cd00146">
    <property type="entry name" value="PKD"/>
    <property type="match status" value="1"/>
</dbReference>
<reference evidence="2 3" key="2">
    <citation type="submission" date="2018-11" db="EMBL/GenBank/DDBJ databases">
        <authorList>
            <consortium name="Pathogen Informatics"/>
        </authorList>
    </citation>
    <scope>NUCLEOTIDE SEQUENCE [LARGE SCALE GENOMIC DNA]</scope>
</reference>
<dbReference type="STRING" id="27835.A0A0N4XF74"/>
<dbReference type="PANTHER" id="PTHR46182:SF2">
    <property type="entry name" value="FI19480P1"/>
    <property type="match status" value="1"/>
</dbReference>
<dbReference type="SMART" id="SM00089">
    <property type="entry name" value="PKD"/>
    <property type="match status" value="1"/>
</dbReference>
<reference evidence="4" key="1">
    <citation type="submission" date="2017-02" db="UniProtKB">
        <authorList>
            <consortium name="WormBaseParasite"/>
        </authorList>
    </citation>
    <scope>IDENTIFICATION</scope>
</reference>
<evidence type="ECO:0000313" key="4">
    <source>
        <dbReference type="WBParaSite" id="NBR_0000117601-mRNA-1"/>
    </source>
</evidence>
<keyword evidence="3" id="KW-1185">Reference proteome</keyword>
<dbReference type="GO" id="GO:0001764">
    <property type="term" value="P:neuron migration"/>
    <property type="evidence" value="ECO:0007669"/>
    <property type="project" value="TreeGrafter"/>
</dbReference>
<dbReference type="GO" id="GO:0016020">
    <property type="term" value="C:membrane"/>
    <property type="evidence" value="ECO:0007669"/>
    <property type="project" value="TreeGrafter"/>
</dbReference>
<dbReference type="InterPro" id="IPR029865">
    <property type="entry name" value="KIAA0319-like"/>
</dbReference>